<dbReference type="SUPFAM" id="SSF54862">
    <property type="entry name" value="4Fe-4S ferredoxins"/>
    <property type="match status" value="1"/>
</dbReference>
<feature type="domain" description="4Fe-4S ferredoxin-type" evidence="4">
    <location>
        <begin position="35"/>
        <end position="64"/>
    </location>
</feature>
<keyword evidence="3" id="KW-0411">Iron-sulfur</keyword>
<name>A0A2J6WL48_9BACT</name>
<comment type="caution">
    <text evidence="5">The sequence shown here is derived from an EMBL/GenBank/DDBJ whole genome shotgun (WGS) entry which is preliminary data.</text>
</comment>
<dbReference type="GO" id="GO:0046872">
    <property type="term" value="F:metal ion binding"/>
    <property type="evidence" value="ECO:0007669"/>
    <property type="project" value="UniProtKB-KW"/>
</dbReference>
<evidence type="ECO:0000256" key="1">
    <source>
        <dbReference type="ARBA" id="ARBA00022723"/>
    </source>
</evidence>
<evidence type="ECO:0000259" key="4">
    <source>
        <dbReference type="PROSITE" id="PS51379"/>
    </source>
</evidence>
<dbReference type="PROSITE" id="PS00198">
    <property type="entry name" value="4FE4S_FER_1"/>
    <property type="match status" value="1"/>
</dbReference>
<evidence type="ECO:0000256" key="3">
    <source>
        <dbReference type="ARBA" id="ARBA00023014"/>
    </source>
</evidence>
<dbReference type="GO" id="GO:0051536">
    <property type="term" value="F:iron-sulfur cluster binding"/>
    <property type="evidence" value="ECO:0007669"/>
    <property type="project" value="UniProtKB-KW"/>
</dbReference>
<dbReference type="InterPro" id="IPR017896">
    <property type="entry name" value="4Fe4S_Fe-S-bd"/>
</dbReference>
<dbReference type="RefSeq" id="WP_424604805.1">
    <property type="nucleotide sequence ID" value="NZ_JBNAVA010000001.1"/>
</dbReference>
<dbReference type="PANTHER" id="PTHR43122">
    <property type="entry name" value="FERREDOXIN SUBUNIT OF PYRUVATE:FLAVODOXIN OXIDOREDUCTASE-RELATED"/>
    <property type="match status" value="1"/>
</dbReference>
<reference evidence="5 6" key="1">
    <citation type="submission" date="2018-01" db="EMBL/GenBank/DDBJ databases">
        <title>Metagenomic assembled genomes from two thermal pools in the Uzon Caldera, Kamchatka, Russia.</title>
        <authorList>
            <person name="Wilkins L."/>
            <person name="Ettinger C."/>
        </authorList>
    </citation>
    <scope>NUCLEOTIDE SEQUENCE [LARGE SCALE GENOMIC DNA]</scope>
    <source>
        <strain evidence="5">ZAV-05</strain>
    </source>
</reference>
<protein>
    <submittedName>
        <fullName evidence="5">Tungsten formylmethanofuran dehydrogenase</fullName>
    </submittedName>
</protein>
<keyword evidence="1" id="KW-0479">Metal-binding</keyword>
<dbReference type="PANTHER" id="PTHR43122:SF1">
    <property type="entry name" value="IRON-SULFUR-BINDING PROTEIN"/>
    <property type="match status" value="1"/>
</dbReference>
<sequence>MAKAEKIEIIEKWCKGCEICVEFCPTGAIEMRDFKVAIKDLEKCTACMQCELRCPDFAIIVYKKEKE</sequence>
<dbReference type="EMBL" id="PNIN01000046">
    <property type="protein sequence ID" value="PMP71103.1"/>
    <property type="molecule type" value="Genomic_DNA"/>
</dbReference>
<dbReference type="PROSITE" id="PS51379">
    <property type="entry name" value="4FE4S_FER_2"/>
    <property type="match status" value="2"/>
</dbReference>
<dbReference type="Proteomes" id="UP000242881">
    <property type="component" value="Unassembled WGS sequence"/>
</dbReference>
<accession>A0A2J6WL48</accession>
<organism evidence="5 6">
    <name type="scientific">Calditerrivibrio nitroreducens</name>
    <dbReference type="NCBI Taxonomy" id="477976"/>
    <lineage>
        <taxon>Bacteria</taxon>
        <taxon>Pseudomonadati</taxon>
        <taxon>Deferribacterota</taxon>
        <taxon>Deferribacteres</taxon>
        <taxon>Deferribacterales</taxon>
        <taxon>Calditerrivibrionaceae</taxon>
    </lineage>
</organism>
<feature type="domain" description="4Fe-4S ferredoxin-type" evidence="4">
    <location>
        <begin position="5"/>
        <end position="34"/>
    </location>
</feature>
<dbReference type="Pfam" id="PF12838">
    <property type="entry name" value="Fer4_7"/>
    <property type="match status" value="1"/>
</dbReference>
<dbReference type="Gene3D" id="3.30.70.20">
    <property type="match status" value="1"/>
</dbReference>
<proteinExistence type="predicted"/>
<gene>
    <name evidence="5" type="ORF">C0187_04620</name>
</gene>
<dbReference type="InterPro" id="IPR017900">
    <property type="entry name" value="4Fe4S_Fe_S_CS"/>
</dbReference>
<evidence type="ECO:0000313" key="5">
    <source>
        <dbReference type="EMBL" id="PMP71103.1"/>
    </source>
</evidence>
<evidence type="ECO:0000256" key="2">
    <source>
        <dbReference type="ARBA" id="ARBA00023004"/>
    </source>
</evidence>
<evidence type="ECO:0000313" key="6">
    <source>
        <dbReference type="Proteomes" id="UP000242881"/>
    </source>
</evidence>
<keyword evidence="2" id="KW-0408">Iron</keyword>
<dbReference type="AlphaFoldDB" id="A0A2J6WL48"/>